<dbReference type="Pfam" id="PF12172">
    <property type="entry name" value="zf-ChsH2"/>
    <property type="match status" value="1"/>
</dbReference>
<dbReference type="PATRIC" id="fig|1247726.3.peg.2219"/>
<evidence type="ECO:0000259" key="2">
    <source>
        <dbReference type="Pfam" id="PF12172"/>
    </source>
</evidence>
<gene>
    <name evidence="3" type="ORF">MIM_c20160</name>
</gene>
<dbReference type="eggNOG" id="COG1545">
    <property type="taxonomic scope" value="Bacteria"/>
</dbReference>
<dbReference type="PANTHER" id="PTHR34075:SF5">
    <property type="entry name" value="BLR3430 PROTEIN"/>
    <property type="match status" value="1"/>
</dbReference>
<dbReference type="AlphaFoldDB" id="W0PFM6"/>
<sequence length="136" mass="15266">MTNPLPKPVVNADSQAYWDAARERRLVIRKCRTCGEVHFMPRHLCPHCWSDQLEWIVAKGQGEVHSFTIIRRASDPAFASKVPYAVALIELDEGVRMMSNIVGDDALAVKIGDRVSVMFEDRGDGALLPQFKRTVS</sequence>
<dbReference type="Proteomes" id="UP000019095">
    <property type="component" value="Chromosome"/>
</dbReference>
<evidence type="ECO:0000259" key="1">
    <source>
        <dbReference type="Pfam" id="PF01796"/>
    </source>
</evidence>
<dbReference type="HOGENOM" id="CLU_119412_1_2_4"/>
<dbReference type="STRING" id="1247726.MIM_c20160"/>
<dbReference type="RefSeq" id="WP_025372731.1">
    <property type="nucleotide sequence ID" value="NZ_CP003915.1"/>
</dbReference>
<dbReference type="InterPro" id="IPR052513">
    <property type="entry name" value="Thioester_dehydratase-like"/>
</dbReference>
<dbReference type="Pfam" id="PF01796">
    <property type="entry name" value="OB_ChsH2_C"/>
    <property type="match status" value="1"/>
</dbReference>
<dbReference type="InterPro" id="IPR012340">
    <property type="entry name" value="NA-bd_OB-fold"/>
</dbReference>
<dbReference type="InterPro" id="IPR002878">
    <property type="entry name" value="ChsH2_C"/>
</dbReference>
<proteinExistence type="predicted"/>
<evidence type="ECO:0000313" key="3">
    <source>
        <dbReference type="EMBL" id="AHG64095.1"/>
    </source>
</evidence>
<accession>W0PFM6</accession>
<dbReference type="EMBL" id="CP003915">
    <property type="protein sequence ID" value="AHG64095.1"/>
    <property type="molecule type" value="Genomic_DNA"/>
</dbReference>
<organism evidence="3 4">
    <name type="scientific">Advenella mimigardefordensis (strain DSM 17166 / LMG 22922 / DPN7)</name>
    <dbReference type="NCBI Taxonomy" id="1247726"/>
    <lineage>
        <taxon>Bacteria</taxon>
        <taxon>Pseudomonadati</taxon>
        <taxon>Pseudomonadota</taxon>
        <taxon>Betaproteobacteria</taxon>
        <taxon>Burkholderiales</taxon>
        <taxon>Alcaligenaceae</taxon>
    </lineage>
</organism>
<dbReference type="PANTHER" id="PTHR34075">
    <property type="entry name" value="BLR3430 PROTEIN"/>
    <property type="match status" value="1"/>
</dbReference>
<dbReference type="SUPFAM" id="SSF50249">
    <property type="entry name" value="Nucleic acid-binding proteins"/>
    <property type="match status" value="1"/>
</dbReference>
<name>W0PFM6_ADVMD</name>
<feature type="domain" description="ChsH2 rubredoxin-like zinc ribbon" evidence="2">
    <location>
        <begin position="18"/>
        <end position="54"/>
    </location>
</feature>
<protein>
    <recommendedName>
        <fullName evidence="5">Zn-ribbon domain-containing OB-fold protein</fullName>
    </recommendedName>
</protein>
<dbReference type="InterPro" id="IPR022002">
    <property type="entry name" value="ChsH2_Znr"/>
</dbReference>
<keyword evidence="4" id="KW-1185">Reference proteome</keyword>
<dbReference type="KEGG" id="amim:MIM_c20160"/>
<feature type="domain" description="ChsH2 C-terminal OB-fold" evidence="1">
    <location>
        <begin position="55"/>
        <end position="119"/>
    </location>
</feature>
<evidence type="ECO:0000313" key="4">
    <source>
        <dbReference type="Proteomes" id="UP000019095"/>
    </source>
</evidence>
<reference evidence="3 4" key="1">
    <citation type="journal article" date="2014" name="Microbiology">
        <title>Unravelling the complete genome sequence of Advenella mimigardefordensis strain DPN7T and novel insights in the catabolism of the xenobiotic polythioester precursor 3,3'-dithiodipropionate.</title>
        <authorList>
            <person name="Wubbeler J.H."/>
            <person name="Hiessl S."/>
            <person name="Schuldes J."/>
            <person name="Thurmer A."/>
            <person name="Daniel R."/>
            <person name="Steinbuchel A."/>
        </authorList>
    </citation>
    <scope>NUCLEOTIDE SEQUENCE [LARGE SCALE GENOMIC DNA]</scope>
    <source>
        <strain evidence="4">DSM 17166 / LMG 22922 / DPN7</strain>
    </source>
</reference>
<evidence type="ECO:0008006" key="5">
    <source>
        <dbReference type="Google" id="ProtNLM"/>
    </source>
</evidence>
<dbReference type="Gene3D" id="6.10.30.10">
    <property type="match status" value="1"/>
</dbReference>